<evidence type="ECO:0000256" key="1">
    <source>
        <dbReference type="SAM" id="MobiDB-lite"/>
    </source>
</evidence>
<evidence type="ECO:0008006" key="4">
    <source>
        <dbReference type="Google" id="ProtNLM"/>
    </source>
</evidence>
<reference evidence="3" key="1">
    <citation type="submission" date="2019-01" db="EMBL/GenBank/DDBJ databases">
        <title>Draft genome sequences of three monokaryotic isolates of the white-rot basidiomycete fungus Dichomitus squalens.</title>
        <authorList>
            <consortium name="DOE Joint Genome Institute"/>
            <person name="Lopez S.C."/>
            <person name="Andreopoulos B."/>
            <person name="Pangilinan J."/>
            <person name="Lipzen A."/>
            <person name="Riley R."/>
            <person name="Ahrendt S."/>
            <person name="Ng V."/>
            <person name="Barry K."/>
            <person name="Daum C."/>
            <person name="Grigoriev I.V."/>
            <person name="Hilden K.S."/>
            <person name="Makela M.R."/>
            <person name="de Vries R.P."/>
        </authorList>
    </citation>
    <scope>NUCLEOTIDE SEQUENCE [LARGE SCALE GENOMIC DNA]</scope>
    <source>
        <strain evidence="3">OM18370.1</strain>
    </source>
</reference>
<feature type="compositionally biased region" description="Low complexity" evidence="1">
    <location>
        <begin position="218"/>
        <end position="229"/>
    </location>
</feature>
<evidence type="ECO:0000256" key="2">
    <source>
        <dbReference type="SAM" id="SignalP"/>
    </source>
</evidence>
<evidence type="ECO:0000313" key="3">
    <source>
        <dbReference type="EMBL" id="TBU21956.1"/>
    </source>
</evidence>
<proteinExistence type="predicted"/>
<dbReference type="EMBL" id="ML143565">
    <property type="protein sequence ID" value="TBU21956.1"/>
    <property type="molecule type" value="Genomic_DNA"/>
</dbReference>
<organism evidence="3">
    <name type="scientific">Dichomitus squalens</name>
    <dbReference type="NCBI Taxonomy" id="114155"/>
    <lineage>
        <taxon>Eukaryota</taxon>
        <taxon>Fungi</taxon>
        <taxon>Dikarya</taxon>
        <taxon>Basidiomycota</taxon>
        <taxon>Agaricomycotina</taxon>
        <taxon>Agaricomycetes</taxon>
        <taxon>Polyporales</taxon>
        <taxon>Polyporaceae</taxon>
        <taxon>Dichomitus</taxon>
    </lineage>
</organism>
<sequence length="229" mass="22975">MQTFNALLAVLLAALQVSAGPITVAKRDGATSTTSLNPWSEPSGAHIITPSGLPNAWPTGVSSTSFIPSSSVASLNPWSEPSGAHISTSSGLPNAWPTGPDSSASSSSATASPTPSCWPFPPFSILPFPSTAFPSGVSIHWPPYTVEWSSGAWSWPTSLPSGVASSAGSAPSLSFQPGGPIIPACPVVICYASGGEVFEPTATWGTASSAPTTSSWVSATAAPASETSS</sequence>
<feature type="region of interest" description="Disordered" evidence="1">
    <location>
        <begin position="83"/>
        <end position="111"/>
    </location>
</feature>
<feature type="region of interest" description="Disordered" evidence="1">
    <location>
        <begin position="206"/>
        <end position="229"/>
    </location>
</feature>
<dbReference type="Proteomes" id="UP000292957">
    <property type="component" value="Unassembled WGS sequence"/>
</dbReference>
<accession>A0A4Q9M8M4</accession>
<feature type="signal peptide" evidence="2">
    <location>
        <begin position="1"/>
        <end position="19"/>
    </location>
</feature>
<feature type="chain" id="PRO_5020859973" description="Ig-like domain-containing protein" evidence="2">
    <location>
        <begin position="20"/>
        <end position="229"/>
    </location>
</feature>
<name>A0A4Q9M8M4_9APHY</name>
<keyword evidence="2" id="KW-0732">Signal</keyword>
<dbReference type="AlphaFoldDB" id="A0A4Q9M8M4"/>
<feature type="compositionally biased region" description="Low complexity" evidence="1">
    <location>
        <begin position="102"/>
        <end position="111"/>
    </location>
</feature>
<protein>
    <recommendedName>
        <fullName evidence="4">Ig-like domain-containing protein</fullName>
    </recommendedName>
</protein>
<gene>
    <name evidence="3" type="ORF">BD311DRAFT_811866</name>
</gene>
<feature type="compositionally biased region" description="Polar residues" evidence="1">
    <location>
        <begin position="206"/>
        <end position="217"/>
    </location>
</feature>